<evidence type="ECO:0000313" key="2">
    <source>
        <dbReference type="Proteomes" id="UP000254224"/>
    </source>
</evidence>
<protein>
    <submittedName>
        <fullName evidence="1">NTPase</fullName>
    </submittedName>
</protein>
<sequence>MPKADDDTSSYSTSEKNGITLMLLIGKFLEKFGSRRDVQTTIFIDEGLGF</sequence>
<name>A0A8G2I1K5_STAAU</name>
<gene>
    <name evidence="1" type="ORF">NCTC7972_03175</name>
</gene>
<dbReference type="EMBL" id="UHAI01000007">
    <property type="protein sequence ID" value="SUK62540.1"/>
    <property type="molecule type" value="Genomic_DNA"/>
</dbReference>
<accession>A0A8G2I1K5</accession>
<dbReference type="Proteomes" id="UP000254224">
    <property type="component" value="Unassembled WGS sequence"/>
</dbReference>
<evidence type="ECO:0000313" key="1">
    <source>
        <dbReference type="EMBL" id="SUK62540.1"/>
    </source>
</evidence>
<reference evidence="1 2" key="1">
    <citation type="submission" date="2018-06" db="EMBL/GenBank/DDBJ databases">
        <authorList>
            <consortium name="Pathogen Informatics"/>
            <person name="Doyle S."/>
        </authorList>
    </citation>
    <scope>NUCLEOTIDE SEQUENCE [LARGE SCALE GENOMIC DNA]</scope>
    <source>
        <strain evidence="1 2">NCTC7972</strain>
    </source>
</reference>
<organism evidence="1 2">
    <name type="scientific">Staphylococcus aureus</name>
    <dbReference type="NCBI Taxonomy" id="1280"/>
    <lineage>
        <taxon>Bacteria</taxon>
        <taxon>Bacillati</taxon>
        <taxon>Bacillota</taxon>
        <taxon>Bacilli</taxon>
        <taxon>Bacillales</taxon>
        <taxon>Staphylococcaceae</taxon>
        <taxon>Staphylococcus</taxon>
    </lineage>
</organism>
<proteinExistence type="predicted"/>
<comment type="caution">
    <text evidence="1">The sequence shown here is derived from an EMBL/GenBank/DDBJ whole genome shotgun (WGS) entry which is preliminary data.</text>
</comment>
<dbReference type="AlphaFoldDB" id="A0A8G2I1K5"/>